<dbReference type="GO" id="GO:0071949">
    <property type="term" value="F:FAD binding"/>
    <property type="evidence" value="ECO:0007669"/>
    <property type="project" value="TreeGrafter"/>
</dbReference>
<gene>
    <name evidence="6" type="ORF">TL08_25100</name>
</gene>
<organism evidence="6 7">
    <name type="scientific">Actinoalloteichus hymeniacidonis</name>
    <dbReference type="NCBI Taxonomy" id="340345"/>
    <lineage>
        <taxon>Bacteria</taxon>
        <taxon>Bacillati</taxon>
        <taxon>Actinomycetota</taxon>
        <taxon>Actinomycetes</taxon>
        <taxon>Pseudonocardiales</taxon>
        <taxon>Pseudonocardiaceae</taxon>
        <taxon>Actinoalloteichus</taxon>
    </lineage>
</organism>
<feature type="domain" description="Photolyase/cryptochrome alpha/beta" evidence="5">
    <location>
        <begin position="5"/>
        <end position="129"/>
    </location>
</feature>
<dbReference type="InterPro" id="IPR006050">
    <property type="entry name" value="DNA_photolyase_N"/>
</dbReference>
<feature type="binding site" evidence="3">
    <location>
        <position position="226"/>
    </location>
    <ligand>
        <name>FAD</name>
        <dbReference type="ChEBI" id="CHEBI:57692"/>
    </ligand>
</feature>
<dbReference type="InterPro" id="IPR036155">
    <property type="entry name" value="Crypto/Photolyase_N_sf"/>
</dbReference>
<evidence type="ECO:0000313" key="6">
    <source>
        <dbReference type="EMBL" id="AOS65798.1"/>
    </source>
</evidence>
<dbReference type="GO" id="GO:0003904">
    <property type="term" value="F:deoxyribodipyrimidine photo-lyase activity"/>
    <property type="evidence" value="ECO:0007669"/>
    <property type="project" value="UniProtKB-EC"/>
</dbReference>
<dbReference type="GO" id="GO:0009416">
    <property type="term" value="P:response to light stimulus"/>
    <property type="evidence" value="ECO:0007669"/>
    <property type="project" value="TreeGrafter"/>
</dbReference>
<dbReference type="GO" id="GO:0003677">
    <property type="term" value="F:DNA binding"/>
    <property type="evidence" value="ECO:0007669"/>
    <property type="project" value="TreeGrafter"/>
</dbReference>
<name>A0AAC9HUT5_9PSEU</name>
<dbReference type="RefSeq" id="WP_069852570.1">
    <property type="nucleotide sequence ID" value="NZ_CP014859.1"/>
</dbReference>
<dbReference type="InterPro" id="IPR036134">
    <property type="entry name" value="Crypto/Photolyase_FAD-like_sf"/>
</dbReference>
<feature type="binding site" evidence="3">
    <location>
        <begin position="373"/>
        <end position="375"/>
    </location>
    <ligand>
        <name>FAD</name>
        <dbReference type="ChEBI" id="CHEBI:57692"/>
    </ligand>
</feature>
<sequence>MVSDEVNIVWFRRDLRCGDHPAIEEAAKSARRTLALFVLDDRLLKPAGTPRRTFLARCLRALADQLHGHLLIVSGDPTEVVPEVAEKIGAKTVHITADGAPYGRRRDEAVRRRLDEQGVDLVETGTPYVIPPGRVRKPDGTEYRVFTAFYRAWTELDKPGPAPSERDAPKWVEPAKLRIDATKTVDLAELDTELDTEDDGPQLPEAGERAALGRWKEFRAGPLADYASDRDRPALDGTSRLSAYLHWGCVHPRTLLADLHRKRGDGAAAFRRELAWREFLADVLWHRPESARRNLDRRFDDIEYDLGADAWKRFDRWRAGTTGFPFVDAGMRQLAAEAWLHNRARLVVASFLIKDLHLPWWWGARHFMQSLVDGDLASNQHNWQWVAGSGTDAAPYFRVFNPVTQGRRFDPDGQYVRRHVAELRSVSGRAVHEPWKLDSMPAGYPEPMVDHGEERQEALRRFGRITGR</sequence>
<evidence type="ECO:0000313" key="7">
    <source>
        <dbReference type="Proteomes" id="UP000095210"/>
    </source>
</evidence>
<dbReference type="Gene3D" id="3.40.50.620">
    <property type="entry name" value="HUPs"/>
    <property type="match status" value="1"/>
</dbReference>
<dbReference type="Gene3D" id="1.25.40.80">
    <property type="match status" value="1"/>
</dbReference>
<keyword evidence="6" id="KW-0456">Lyase</keyword>
<feature type="binding site" evidence="3">
    <location>
        <position position="270"/>
    </location>
    <ligand>
        <name>FAD</name>
        <dbReference type="ChEBI" id="CHEBI:57692"/>
    </ligand>
</feature>
<dbReference type="PANTHER" id="PTHR11455:SF9">
    <property type="entry name" value="CRYPTOCHROME CIRCADIAN CLOCK 5 ISOFORM X1"/>
    <property type="match status" value="1"/>
</dbReference>
<dbReference type="SUPFAM" id="SSF48173">
    <property type="entry name" value="Cryptochrome/photolyase FAD-binding domain"/>
    <property type="match status" value="1"/>
</dbReference>
<keyword evidence="2 3" id="KW-0274">FAD</keyword>
<reference evidence="7" key="1">
    <citation type="submission" date="2016-03" db="EMBL/GenBank/DDBJ databases">
        <title>Complete genome sequence of the type strain Actinoalloteichus hymeniacidonis DSM 45092.</title>
        <authorList>
            <person name="Schaffert L."/>
            <person name="Albersmeier A."/>
            <person name="Winkler A."/>
            <person name="Kalinowski J."/>
            <person name="Zotchev S."/>
            <person name="Ruckert C."/>
        </authorList>
    </citation>
    <scope>NUCLEOTIDE SEQUENCE [LARGE SCALE GENOMIC DNA]</scope>
    <source>
        <strain evidence="7">HPA177(T) (DSM 45092(T))</strain>
    </source>
</reference>
<dbReference type="PANTHER" id="PTHR11455">
    <property type="entry name" value="CRYPTOCHROME"/>
    <property type="match status" value="1"/>
</dbReference>
<dbReference type="Pfam" id="PF03441">
    <property type="entry name" value="FAD_binding_7"/>
    <property type="match status" value="1"/>
</dbReference>
<dbReference type="PRINTS" id="PR00147">
    <property type="entry name" value="DNAPHOTLYASE"/>
</dbReference>
<comment type="similarity">
    <text evidence="4">Belongs to the DNA photolyase family.</text>
</comment>
<dbReference type="InterPro" id="IPR005101">
    <property type="entry name" value="Cryptochr/Photolyase_FAD-bd"/>
</dbReference>
<evidence type="ECO:0000256" key="1">
    <source>
        <dbReference type="ARBA" id="ARBA00022630"/>
    </source>
</evidence>
<keyword evidence="1 3" id="KW-0285">Flavoprotein</keyword>
<dbReference type="EMBL" id="CP014859">
    <property type="protein sequence ID" value="AOS65798.1"/>
    <property type="molecule type" value="Genomic_DNA"/>
</dbReference>
<evidence type="ECO:0000259" key="5">
    <source>
        <dbReference type="PROSITE" id="PS51645"/>
    </source>
</evidence>
<evidence type="ECO:0000256" key="2">
    <source>
        <dbReference type="ARBA" id="ARBA00022827"/>
    </source>
</evidence>
<comment type="cofactor">
    <cofactor evidence="3">
        <name>FAD</name>
        <dbReference type="ChEBI" id="CHEBI:57692"/>
    </cofactor>
    <text evidence="3">Binds 1 FAD per subunit.</text>
</comment>
<dbReference type="Pfam" id="PF00875">
    <property type="entry name" value="DNA_photolyase"/>
    <property type="match status" value="1"/>
</dbReference>
<dbReference type="Gene3D" id="1.10.579.10">
    <property type="entry name" value="DNA Cyclobutane Dipyrimidine Photolyase, subunit A, domain 3"/>
    <property type="match status" value="1"/>
</dbReference>
<keyword evidence="4" id="KW-0157">Chromophore</keyword>
<dbReference type="KEGG" id="ahm:TL08_25100"/>
<proteinExistence type="inferred from homology"/>
<dbReference type="AlphaFoldDB" id="A0AAC9HUT5"/>
<evidence type="ECO:0000256" key="4">
    <source>
        <dbReference type="RuleBase" id="RU004182"/>
    </source>
</evidence>
<dbReference type="PROSITE" id="PS51645">
    <property type="entry name" value="PHR_CRY_ALPHA_BETA"/>
    <property type="match status" value="1"/>
</dbReference>
<dbReference type="Proteomes" id="UP000095210">
    <property type="component" value="Chromosome"/>
</dbReference>
<dbReference type="InterPro" id="IPR002081">
    <property type="entry name" value="Cryptochrome/DNA_photolyase_1"/>
</dbReference>
<feature type="binding site" evidence="3">
    <location>
        <begin position="238"/>
        <end position="242"/>
    </location>
    <ligand>
        <name>FAD</name>
        <dbReference type="ChEBI" id="CHEBI:57692"/>
    </ligand>
</feature>
<keyword evidence="7" id="KW-1185">Reference proteome</keyword>
<dbReference type="SUPFAM" id="SSF52425">
    <property type="entry name" value="Cryptochrome/photolyase, N-terminal domain"/>
    <property type="match status" value="1"/>
</dbReference>
<protein>
    <submittedName>
        <fullName evidence="6">Deoxyribodipyrimidine photolyase</fullName>
        <ecNumber evidence="6">4.1.99.3</ecNumber>
    </submittedName>
</protein>
<dbReference type="EC" id="4.1.99.3" evidence="6"/>
<accession>A0AAC9HUT5</accession>
<evidence type="ECO:0000256" key="3">
    <source>
        <dbReference type="PIRSR" id="PIRSR602081-1"/>
    </source>
</evidence>
<dbReference type="InterPro" id="IPR014729">
    <property type="entry name" value="Rossmann-like_a/b/a_fold"/>
</dbReference>